<dbReference type="GO" id="GO:0003998">
    <property type="term" value="F:acylphosphatase activity"/>
    <property type="evidence" value="ECO:0007669"/>
    <property type="project" value="UniProtKB-EC"/>
</dbReference>
<sequence length="90" mass="10566">MLKHYKITITGKVQGVWYRKNTLNKTKELNIKGFVKNLDNGDVYIEAEGHENELNTLLDWCAKGPEFSKVDTVCFKESDLEYFEHFEILH</sequence>
<organism evidence="7 8">
    <name type="scientific">Aquimarina muelleri</name>
    <dbReference type="NCBI Taxonomy" id="279356"/>
    <lineage>
        <taxon>Bacteria</taxon>
        <taxon>Pseudomonadati</taxon>
        <taxon>Bacteroidota</taxon>
        <taxon>Flavobacteriia</taxon>
        <taxon>Flavobacteriales</taxon>
        <taxon>Flavobacteriaceae</taxon>
        <taxon>Aquimarina</taxon>
    </lineage>
</organism>
<dbReference type="InterPro" id="IPR020456">
    <property type="entry name" value="Acylphosphatase"/>
</dbReference>
<evidence type="ECO:0000313" key="7">
    <source>
        <dbReference type="EMBL" id="GGX18530.1"/>
    </source>
</evidence>
<comment type="caution">
    <text evidence="7">The sequence shown here is derived from an EMBL/GenBank/DDBJ whole genome shotgun (WGS) entry which is preliminary data.</text>
</comment>
<evidence type="ECO:0000256" key="3">
    <source>
        <dbReference type="ARBA" id="ARBA00047645"/>
    </source>
</evidence>
<dbReference type="InterPro" id="IPR001792">
    <property type="entry name" value="Acylphosphatase-like_dom"/>
</dbReference>
<evidence type="ECO:0000313" key="8">
    <source>
        <dbReference type="Proteomes" id="UP000601108"/>
    </source>
</evidence>
<protein>
    <recommendedName>
        <fullName evidence="2 4">acylphosphatase</fullName>
        <ecNumber evidence="2 4">3.6.1.7</ecNumber>
    </recommendedName>
</protein>
<name>A0A918JXR9_9FLAO</name>
<dbReference type="InterPro" id="IPR036046">
    <property type="entry name" value="Acylphosphatase-like_dom_sf"/>
</dbReference>
<keyword evidence="8" id="KW-1185">Reference proteome</keyword>
<feature type="domain" description="Acylphosphatase-like" evidence="6">
    <location>
        <begin position="4"/>
        <end position="90"/>
    </location>
</feature>
<keyword evidence="4" id="KW-0378">Hydrolase</keyword>
<comment type="similarity">
    <text evidence="1 5">Belongs to the acylphosphatase family.</text>
</comment>
<reference evidence="7 8" key="1">
    <citation type="journal article" date="2014" name="Int. J. Syst. Evol. Microbiol.">
        <title>Complete genome sequence of Corynebacterium casei LMG S-19264T (=DSM 44701T), isolated from a smear-ripened cheese.</title>
        <authorList>
            <consortium name="US DOE Joint Genome Institute (JGI-PGF)"/>
            <person name="Walter F."/>
            <person name="Albersmeier A."/>
            <person name="Kalinowski J."/>
            <person name="Ruckert C."/>
        </authorList>
    </citation>
    <scope>NUCLEOTIDE SEQUENCE [LARGE SCALE GENOMIC DNA]</scope>
    <source>
        <strain evidence="7 8">KCTC 12285</strain>
    </source>
</reference>
<dbReference type="EMBL" id="BMWS01000012">
    <property type="protein sequence ID" value="GGX18530.1"/>
    <property type="molecule type" value="Genomic_DNA"/>
</dbReference>
<dbReference type="PANTHER" id="PTHR47268:SF4">
    <property type="entry name" value="ACYLPHOSPHATASE"/>
    <property type="match status" value="1"/>
</dbReference>
<dbReference type="PROSITE" id="PS51160">
    <property type="entry name" value="ACYLPHOSPHATASE_3"/>
    <property type="match status" value="1"/>
</dbReference>
<dbReference type="Pfam" id="PF00708">
    <property type="entry name" value="Acylphosphatase"/>
    <property type="match status" value="1"/>
</dbReference>
<feature type="active site" evidence="4">
    <location>
        <position position="19"/>
    </location>
</feature>
<accession>A0A918JXR9</accession>
<dbReference type="SUPFAM" id="SSF54975">
    <property type="entry name" value="Acylphosphatase/BLUF domain-like"/>
    <property type="match status" value="1"/>
</dbReference>
<evidence type="ECO:0000256" key="4">
    <source>
        <dbReference type="PROSITE-ProRule" id="PRU00520"/>
    </source>
</evidence>
<dbReference type="AlphaFoldDB" id="A0A918JXR9"/>
<evidence type="ECO:0000259" key="6">
    <source>
        <dbReference type="PROSITE" id="PS51160"/>
    </source>
</evidence>
<comment type="catalytic activity">
    <reaction evidence="3 4">
        <text>an acyl phosphate + H2O = a carboxylate + phosphate + H(+)</text>
        <dbReference type="Rhea" id="RHEA:14965"/>
        <dbReference type="ChEBI" id="CHEBI:15377"/>
        <dbReference type="ChEBI" id="CHEBI:15378"/>
        <dbReference type="ChEBI" id="CHEBI:29067"/>
        <dbReference type="ChEBI" id="CHEBI:43474"/>
        <dbReference type="ChEBI" id="CHEBI:59918"/>
        <dbReference type="EC" id="3.6.1.7"/>
    </reaction>
</comment>
<feature type="active site" evidence="4">
    <location>
        <position position="37"/>
    </location>
</feature>
<evidence type="ECO:0000256" key="1">
    <source>
        <dbReference type="ARBA" id="ARBA00005614"/>
    </source>
</evidence>
<dbReference type="InterPro" id="IPR017968">
    <property type="entry name" value="Acylphosphatase_CS"/>
</dbReference>
<dbReference type="PROSITE" id="PS00151">
    <property type="entry name" value="ACYLPHOSPHATASE_2"/>
    <property type="match status" value="1"/>
</dbReference>
<dbReference type="EC" id="3.6.1.7" evidence="2 4"/>
<dbReference type="PANTHER" id="PTHR47268">
    <property type="entry name" value="ACYLPHOSPHATASE"/>
    <property type="match status" value="1"/>
</dbReference>
<evidence type="ECO:0000256" key="5">
    <source>
        <dbReference type="RuleBase" id="RU004168"/>
    </source>
</evidence>
<evidence type="ECO:0000256" key="2">
    <source>
        <dbReference type="ARBA" id="ARBA00012150"/>
    </source>
</evidence>
<dbReference type="Proteomes" id="UP000601108">
    <property type="component" value="Unassembled WGS sequence"/>
</dbReference>
<gene>
    <name evidence="7" type="ORF">GCM10007384_19840</name>
</gene>
<proteinExistence type="inferred from homology"/>
<dbReference type="Gene3D" id="3.30.70.100">
    <property type="match status" value="1"/>
</dbReference>